<dbReference type="RefSeq" id="XP_029638345.1">
    <property type="nucleotide sequence ID" value="XM_029782485.2"/>
</dbReference>
<dbReference type="Proteomes" id="UP000515154">
    <property type="component" value="Linkage group LG6"/>
</dbReference>
<evidence type="ECO:0000313" key="11">
    <source>
        <dbReference type="RefSeq" id="XP_036360058.1"/>
    </source>
</evidence>
<dbReference type="Gene3D" id="2.30.29.30">
    <property type="entry name" value="Pleckstrin-homology domain (PH domain)/Phosphotyrosine-binding domain (PTB)"/>
    <property type="match status" value="1"/>
</dbReference>
<gene>
    <name evidence="10 11 12" type="primary">LOC115213490</name>
</gene>
<evidence type="ECO:0000256" key="1">
    <source>
        <dbReference type="ARBA" id="ARBA00004489"/>
    </source>
</evidence>
<feature type="domain" description="C2" evidence="6">
    <location>
        <begin position="1122"/>
        <end position="1238"/>
    </location>
</feature>
<dbReference type="InterPro" id="IPR000219">
    <property type="entry name" value="DH_dom"/>
</dbReference>
<keyword evidence="4" id="KW-0344">Guanine-nucleotide releasing factor</keyword>
<feature type="region of interest" description="Disordered" evidence="5">
    <location>
        <begin position="114"/>
        <end position="265"/>
    </location>
</feature>
<dbReference type="Gene3D" id="1.20.900.10">
    <property type="entry name" value="Dbl homology (DH) domain"/>
    <property type="match status" value="1"/>
</dbReference>
<dbReference type="PANTHER" id="PTHR23182">
    <property type="entry name" value="BREAKPOINT CLUSTER REGION PROTEIN BCR"/>
    <property type="match status" value="1"/>
</dbReference>
<feature type="region of interest" description="Disordered" evidence="5">
    <location>
        <begin position="398"/>
        <end position="443"/>
    </location>
</feature>
<dbReference type="SUPFAM" id="SSF49562">
    <property type="entry name" value="C2 domain (Calcium/lipid-binding domain, CaLB)"/>
    <property type="match status" value="1"/>
</dbReference>
<evidence type="ECO:0000313" key="9">
    <source>
        <dbReference type="Proteomes" id="UP000515154"/>
    </source>
</evidence>
<dbReference type="SMART" id="SM00324">
    <property type="entry name" value="RhoGAP"/>
    <property type="match status" value="1"/>
</dbReference>
<dbReference type="GO" id="GO:0007165">
    <property type="term" value="P:signal transduction"/>
    <property type="evidence" value="ECO:0007669"/>
    <property type="project" value="InterPro"/>
</dbReference>
<dbReference type="PROSITE" id="PS50004">
    <property type="entry name" value="C2"/>
    <property type="match status" value="1"/>
</dbReference>
<dbReference type="InterPro" id="IPR000008">
    <property type="entry name" value="C2_dom"/>
</dbReference>
<comment type="subcellular location">
    <subcellularLocation>
        <location evidence="1">Cell projection</location>
        <location evidence="1">Axon</location>
    </subcellularLocation>
    <subcellularLocation>
        <location evidence="2">Cell projection</location>
        <location evidence="2">Dendritic spine</location>
    </subcellularLocation>
</comment>
<dbReference type="InterPro" id="IPR008936">
    <property type="entry name" value="Rho_GTPase_activation_prot"/>
</dbReference>
<feature type="domain" description="DH" evidence="7">
    <location>
        <begin position="748"/>
        <end position="919"/>
    </location>
</feature>
<dbReference type="InterPro" id="IPR037769">
    <property type="entry name" value="Abr/Bcr"/>
</dbReference>
<dbReference type="GO" id="GO:0005096">
    <property type="term" value="F:GTPase activator activity"/>
    <property type="evidence" value="ECO:0007669"/>
    <property type="project" value="UniProtKB-KW"/>
</dbReference>
<evidence type="ECO:0000313" key="12">
    <source>
        <dbReference type="RefSeq" id="XP_036360059.1"/>
    </source>
</evidence>
<evidence type="ECO:0000256" key="5">
    <source>
        <dbReference type="SAM" id="MobiDB-lite"/>
    </source>
</evidence>
<dbReference type="Pfam" id="PF00620">
    <property type="entry name" value="RhoGAP"/>
    <property type="match status" value="1"/>
</dbReference>
<dbReference type="Gene3D" id="1.10.555.10">
    <property type="entry name" value="Rho GTPase activation protein"/>
    <property type="match status" value="1"/>
</dbReference>
<feature type="domain" description="Rho-GAP" evidence="8">
    <location>
        <begin position="1277"/>
        <end position="1470"/>
    </location>
</feature>
<proteinExistence type="predicted"/>
<name>A0A6P7SK92_9MOLL</name>
<dbReference type="Pfam" id="PF00168">
    <property type="entry name" value="C2"/>
    <property type="match status" value="1"/>
</dbReference>
<dbReference type="InterPro" id="IPR000198">
    <property type="entry name" value="RhoGAP_dom"/>
</dbReference>
<dbReference type="SMART" id="SM00239">
    <property type="entry name" value="C2"/>
    <property type="match status" value="1"/>
</dbReference>
<dbReference type="InterPro" id="IPR011993">
    <property type="entry name" value="PH-like_dom_sf"/>
</dbReference>
<evidence type="ECO:0000256" key="3">
    <source>
        <dbReference type="ARBA" id="ARBA00022468"/>
    </source>
</evidence>
<dbReference type="PANTHER" id="PTHR23182:SF1">
    <property type="entry name" value="RHO GTPASE ACTIVATING PROTEIN AT 1A, ISOFORM E"/>
    <property type="match status" value="1"/>
</dbReference>
<evidence type="ECO:0000256" key="4">
    <source>
        <dbReference type="ARBA" id="ARBA00022658"/>
    </source>
</evidence>
<dbReference type="SMART" id="SM00325">
    <property type="entry name" value="RhoGEF"/>
    <property type="match status" value="1"/>
</dbReference>
<dbReference type="CDD" id="cd00159">
    <property type="entry name" value="RhoGAP"/>
    <property type="match status" value="1"/>
</dbReference>
<dbReference type="SUPFAM" id="SSF48065">
    <property type="entry name" value="DBL homology domain (DH-domain)"/>
    <property type="match status" value="1"/>
</dbReference>
<feature type="compositionally biased region" description="Basic and acidic residues" evidence="5">
    <location>
        <begin position="654"/>
        <end position="668"/>
    </location>
</feature>
<dbReference type="InterPro" id="IPR035899">
    <property type="entry name" value="DBL_dom_sf"/>
</dbReference>
<dbReference type="RefSeq" id="XP_036360058.1">
    <property type="nucleotide sequence ID" value="XM_036504165.1"/>
</dbReference>
<dbReference type="Gene3D" id="2.60.40.150">
    <property type="entry name" value="C2 domain"/>
    <property type="match status" value="1"/>
</dbReference>
<keyword evidence="3" id="KW-0343">GTPase activation</keyword>
<dbReference type="SUPFAM" id="SSF48350">
    <property type="entry name" value="GTPase activation domain, GAP"/>
    <property type="match status" value="1"/>
</dbReference>
<protein>
    <submittedName>
        <fullName evidence="10 11">Uncharacterized protein LOC115213490 isoform X1</fullName>
    </submittedName>
</protein>
<evidence type="ECO:0000259" key="7">
    <source>
        <dbReference type="PROSITE" id="PS50010"/>
    </source>
</evidence>
<feature type="region of interest" description="Disordered" evidence="5">
    <location>
        <begin position="639"/>
        <end position="670"/>
    </location>
</feature>
<feature type="region of interest" description="Disordered" evidence="5">
    <location>
        <begin position="317"/>
        <end position="337"/>
    </location>
</feature>
<evidence type="ECO:0000256" key="2">
    <source>
        <dbReference type="ARBA" id="ARBA00004552"/>
    </source>
</evidence>
<dbReference type="PROSITE" id="PS50238">
    <property type="entry name" value="RHOGAP"/>
    <property type="match status" value="1"/>
</dbReference>
<evidence type="ECO:0000259" key="6">
    <source>
        <dbReference type="PROSITE" id="PS50004"/>
    </source>
</evidence>
<evidence type="ECO:0000259" key="8">
    <source>
        <dbReference type="PROSITE" id="PS50238"/>
    </source>
</evidence>
<dbReference type="GO" id="GO:0016020">
    <property type="term" value="C:membrane"/>
    <property type="evidence" value="ECO:0007669"/>
    <property type="project" value="TreeGrafter"/>
</dbReference>
<dbReference type="InterPro" id="IPR035892">
    <property type="entry name" value="C2_domain_sf"/>
</dbReference>
<dbReference type="PROSITE" id="PS50010">
    <property type="entry name" value="DH_2"/>
    <property type="match status" value="1"/>
</dbReference>
<dbReference type="InterPro" id="IPR001849">
    <property type="entry name" value="PH_domain"/>
</dbReference>
<keyword evidence="9" id="KW-1185">Reference proteome</keyword>
<evidence type="ECO:0000313" key="10">
    <source>
        <dbReference type="RefSeq" id="XP_029638345.1"/>
    </source>
</evidence>
<reference evidence="10 11" key="1">
    <citation type="submission" date="2025-08" db="UniProtKB">
        <authorList>
            <consortium name="RefSeq"/>
        </authorList>
    </citation>
    <scope>IDENTIFICATION</scope>
</reference>
<dbReference type="GO" id="GO:0030424">
    <property type="term" value="C:axon"/>
    <property type="evidence" value="ECO:0007669"/>
    <property type="project" value="UniProtKB-SubCell"/>
</dbReference>
<feature type="compositionally biased region" description="Polar residues" evidence="5">
    <location>
        <begin position="221"/>
        <end position="240"/>
    </location>
</feature>
<dbReference type="GO" id="GO:0005085">
    <property type="term" value="F:guanyl-nucleotide exchange factor activity"/>
    <property type="evidence" value="ECO:0007669"/>
    <property type="project" value="UniProtKB-KW"/>
</dbReference>
<dbReference type="RefSeq" id="XP_036360059.1">
    <property type="nucleotide sequence ID" value="XM_036504166.1"/>
</dbReference>
<feature type="compositionally biased region" description="Basic and acidic residues" evidence="5">
    <location>
        <begin position="409"/>
        <end position="443"/>
    </location>
</feature>
<feature type="compositionally biased region" description="Basic and acidic residues" evidence="5">
    <location>
        <begin position="114"/>
        <end position="131"/>
    </location>
</feature>
<dbReference type="SMART" id="SM00233">
    <property type="entry name" value="PH"/>
    <property type="match status" value="1"/>
</dbReference>
<dbReference type="KEGG" id="osn:115213490"/>
<dbReference type="SUPFAM" id="SSF50729">
    <property type="entry name" value="PH domain-like"/>
    <property type="match status" value="1"/>
</dbReference>
<organism evidence="9 10">
    <name type="scientific">Octopus sinensis</name>
    <name type="common">East Asian common octopus</name>
    <dbReference type="NCBI Taxonomy" id="2607531"/>
    <lineage>
        <taxon>Eukaryota</taxon>
        <taxon>Metazoa</taxon>
        <taxon>Spiralia</taxon>
        <taxon>Lophotrochozoa</taxon>
        <taxon>Mollusca</taxon>
        <taxon>Cephalopoda</taxon>
        <taxon>Coleoidea</taxon>
        <taxon>Octopodiformes</taxon>
        <taxon>Octopoda</taxon>
        <taxon>Incirrata</taxon>
        <taxon>Octopodidae</taxon>
        <taxon>Octopus</taxon>
    </lineage>
</organism>
<accession>A0A6P7SK92</accession>
<dbReference type="Pfam" id="PF00621">
    <property type="entry name" value="RhoGEF"/>
    <property type="match status" value="1"/>
</dbReference>
<sequence length="1486" mass="167707">MELFDKLQTEWKEKFPDDVLPEIIPKDKKICTSVLLDVISKSEEEMQDLEKRIKQLKLLQEFLKAFVERIQETSEQDENKFDNSSSIANEIRKLATETVAISKHIYADDFYRETEPSDAAPDCKYDPDSTKNRPYSVDYHLTRRTMLGTESENKELDASLNQENDVSDKKPVTSPLTHSFSTPLPKKNLIRKPPVKQPVKLPRNRPRVASVSPGIEDENTDSFNSHTSSLTNENKLSSSFKSTKRPKPPSLPPKPKKSLSMKDSGLSVALKSNNSCNSSTPSCSSSSCNSNISSTNQSNACSIEENIDNATGQSSAAINSVNSSTSPVGGDSNTLSKRLTTNNQVNSVGQQQPLSAGLNTKTSLLSSQANTARNCSCQGSSSFTSNGEEIIAAEYRSHSSRASLSGSDPTKDLLKPFVDKDEEKPQFSEKEQEGDDHFEKSETHESQCKQACVADTEQTSLLSEVANEVEVEAESPENNPVVGVAGRESGDLEIEVECDKSEAEIGSNQNDHQNGHEENKIVTETSNINSSNMLGSKKHKEIHIVSYRKLDGDFIETPLHSSATLVKPERRSQVSDDVMTRSTGAIEDSRLWSSDKGFDRKRISSPFDFRFNKFDDKSKSHETNVSLTEKPEEINFLNSRSHGLANGKQIEGSVPKEQEIKNERKSSIDDQSPNIMQQSVDMRKSFAEFTDVDSDSSDIKVGKNSSQQSLISQTVDTDDCTDDENILPEYDFIREYEESADDANLLKMRERAIRGFLAQEETFIKYLEHLEKLMDMFSASVNSKDSILTQQDIASIFSNVPKILNVHRECVLQLTPKVQNWSHSETVGPTLKELLVHFPDFEEYSKNYPNACDTVLRCAQTNNYFKKVAEDAFTVPDKESINLITLLQKPIGQLQQNASFIQELLRFTPKSHPDYDILSGTWRITQHNLNDSSIHADQVENDHYLLKAEHLVELLSNNARKLRCFFLFSDVIVCTKQKFYQKDSFDVKWFIPIHKLEFHSSTDHRAETNYKFTETIDELKKRMSSIETELRNRKLKLSSKVSDRTTEKLTKKLIEHQREIARLSGSLEFKLKDGKKVYTLLMSTNYSREEWKEAIISLKDKSFQDCNYTTSDIQQIVTNCKKLPSIINTVFSQKVEEHLFGGSLSVTLHELTGLDEVCGTYCCLELDSCGQFFTKARSAVKESTNPVWNEEFELELDYSQTLRILCFKRNIDNGDILLGKSALALSKDWLSNFTRKTISMNKISLVISVYHIPPNKMIQRIPSKVKTGVFGVDVQKVALERCLSHQGKVIPDIIPICTRELEKRGLDEVGIYRVSGGLTEVKQLKCAFEKNTMKARRIVEDNDCSVHTIAAVLKLYFRELPEPLFTNLLYDKFIGISDIKEPEQKEKELISLIHSLPEVNYNILLHMLDHLKCVHEYSSQNKMTNGNLSVIFGQSLMQPAPTPEPSPATEPGSAQEALAYMNALHQNNILKYLLDLKCSGKNFLKP</sequence>
<dbReference type="GO" id="GO:0043197">
    <property type="term" value="C:dendritic spine"/>
    <property type="evidence" value="ECO:0007669"/>
    <property type="project" value="UniProtKB-SubCell"/>
</dbReference>